<keyword evidence="1" id="KW-0677">Repeat</keyword>
<evidence type="ECO:0000256" key="2">
    <source>
        <dbReference type="ARBA" id="ARBA00023027"/>
    </source>
</evidence>
<feature type="compositionally biased region" description="Low complexity" evidence="3">
    <location>
        <begin position="26"/>
        <end position="39"/>
    </location>
</feature>
<dbReference type="GO" id="GO:0006952">
    <property type="term" value="P:defense response"/>
    <property type="evidence" value="ECO:0007669"/>
    <property type="project" value="InterPro"/>
</dbReference>
<dbReference type="GO" id="GO:0007165">
    <property type="term" value="P:signal transduction"/>
    <property type="evidence" value="ECO:0007669"/>
    <property type="project" value="InterPro"/>
</dbReference>
<sequence>MSWSVFRRLRSLPSYIRPYLSIPSSSRILSSCSDPSSESDYSESDDPATPPHLEFEPKEYDVFLSFRGEDTRNNFTDHLYQALVDKGISTFKDDEKIEIGKPISPELLDAIEKSSMAVIVLSENYASSTWCLEELATIIECMKEREMRVLPIFYHVDPSDVRHQTGTFADAFAKHEIRFKNDCEKVRTWRKALREVANLSGRHLQNRPETQFIKIIVDVVFRELNDTLSIVDEDNLIGITYPVEELSSSHLKIWKDNQVRFIGLCGMSGIGKTTLARVVFQRIRCEFQACSFLENFSAECNVDTLLEKLLSDLKLWNEKDKWDATKGRAVIKKRLRFKKVLIVLDDADKKEQLETLVGNCDWFGRGSRIIITTKDKHLLERHGVPQKNIYMVKGLNEYNEDLDLKLFCQEAFGKPDCVIDFLDLCNDFVHYASGHPLALKVLGSSLFGKGREVWLSARVKLEAIPNMDVQKKLKIGFDALEDTEKKLFLDIACFFNGDYKDRVIDLLEGNRYCYPTRDIETLVDKSLLTSSGKRLWMHNLLQKMGWEIVRCEHQDNPGERSRLWLSDDILQVLKENTGTDKVKGMMLNMPPHEEQLNSNAFSNMKRLGLLKICNVHLPAGLGYLSNELHLMEWHGYPLTSMPNNFQPHNLVELIMPRCRFEQLPKEFRNMNNLKVLNLSNSQNLIKTPDFSDFSNLQRLILQGCTRLFEVHPSIGVLNRLLVLNLKDCQSLVSLPNEINLESLKTVILSGCSSLIKIPEIGENMKRLLELYLDKTAIEEVPLSIQNLSGLTLLNLSGCKDRQCESWQSFQYLSAVTSLVALDLSDCNLSDGAIPGDLSGFSSLESLNLSINNFTALPKSICKLSKLKFLYLDNCRKLRSLPSLPVSTQIVMARGCNSLESYSNQIVVWTSSETGFTMINCLSLADNEDKFGEVSLLDVHFQPLWQAPAYEVSPFHHESVLLPQTGIPKWFSHQKCGSSVSPFHNESKFYSVLLPQTGIPKWFPSEMWIICINIITY</sequence>
<reference evidence="5" key="1">
    <citation type="submission" date="2021-01" db="EMBL/GenBank/DDBJ databases">
        <authorList>
            <person name="Lovell J.T."/>
            <person name="Bentley N."/>
            <person name="Bhattarai G."/>
            <person name="Jenkins J.W."/>
            <person name="Sreedasyam A."/>
            <person name="Alarcon Y."/>
            <person name="Bock C."/>
            <person name="Boston L."/>
            <person name="Carlson J."/>
            <person name="Cervantes K."/>
            <person name="Clermont K."/>
            <person name="Krom N."/>
            <person name="Kubenka K."/>
            <person name="Mamidi S."/>
            <person name="Mattison C."/>
            <person name="Monteros M."/>
            <person name="Pisani C."/>
            <person name="Plott C."/>
            <person name="Rajasekar S."/>
            <person name="Rhein H.S."/>
            <person name="Rohla C."/>
            <person name="Song M."/>
            <person name="Hilaire R.S."/>
            <person name="Shu S."/>
            <person name="Wells L."/>
            <person name="Wang X."/>
            <person name="Webber J."/>
            <person name="Heerema R.J."/>
            <person name="Klein P."/>
            <person name="Conner P."/>
            <person name="Grauke L."/>
            <person name="Grimwood J."/>
            <person name="Schmutz J."/>
            <person name="Randall J.J."/>
        </authorList>
    </citation>
    <scope>NUCLEOTIDE SEQUENCE</scope>
    <source>
        <tissue evidence="5">Leaf</tissue>
    </source>
</reference>
<dbReference type="EMBL" id="CM031840">
    <property type="protein sequence ID" value="KAG6671643.1"/>
    <property type="molecule type" value="Genomic_DNA"/>
</dbReference>
<dbReference type="InterPro" id="IPR000157">
    <property type="entry name" value="TIR_dom"/>
</dbReference>
<feature type="domain" description="TIR" evidence="4">
    <location>
        <begin position="58"/>
        <end position="224"/>
    </location>
</feature>
<comment type="caution">
    <text evidence="5">The sequence shown here is derived from an EMBL/GenBank/DDBJ whole genome shotgun (WGS) entry which is preliminary data.</text>
</comment>
<feature type="region of interest" description="Disordered" evidence="3">
    <location>
        <begin position="26"/>
        <end position="51"/>
    </location>
</feature>
<evidence type="ECO:0000313" key="6">
    <source>
        <dbReference type="Proteomes" id="UP000811246"/>
    </source>
</evidence>
<gene>
    <name evidence="5" type="ORF">I3842_16G013700</name>
</gene>
<evidence type="ECO:0000259" key="4">
    <source>
        <dbReference type="PROSITE" id="PS50104"/>
    </source>
</evidence>
<dbReference type="FunFam" id="3.40.50.10140:FF:000007">
    <property type="entry name" value="Disease resistance protein (TIR-NBS-LRR class)"/>
    <property type="match status" value="1"/>
</dbReference>
<dbReference type="AlphaFoldDB" id="A0A922A5X1"/>
<name>A0A922A5X1_CARIL</name>
<dbReference type="PANTHER" id="PTHR11017">
    <property type="entry name" value="LEUCINE-RICH REPEAT-CONTAINING PROTEIN"/>
    <property type="match status" value="1"/>
</dbReference>
<evidence type="ECO:0000256" key="1">
    <source>
        <dbReference type="ARBA" id="ARBA00022737"/>
    </source>
</evidence>
<dbReference type="Proteomes" id="UP000811246">
    <property type="component" value="Chromosome 16"/>
</dbReference>
<dbReference type="PANTHER" id="PTHR11017:SF559">
    <property type="entry name" value="DISEASE RESISTANCE PROTEIN CHL1"/>
    <property type="match status" value="1"/>
</dbReference>
<evidence type="ECO:0000313" key="5">
    <source>
        <dbReference type="EMBL" id="KAG6671640.1"/>
    </source>
</evidence>
<dbReference type="Pfam" id="PF01582">
    <property type="entry name" value="TIR"/>
    <property type="match status" value="1"/>
</dbReference>
<dbReference type="SMART" id="SM00255">
    <property type="entry name" value="TIR"/>
    <property type="match status" value="1"/>
</dbReference>
<evidence type="ECO:0000256" key="3">
    <source>
        <dbReference type="SAM" id="MobiDB-lite"/>
    </source>
</evidence>
<accession>A0A922A5X1</accession>
<dbReference type="PROSITE" id="PS50104">
    <property type="entry name" value="TIR"/>
    <property type="match status" value="1"/>
</dbReference>
<dbReference type="InterPro" id="IPR044974">
    <property type="entry name" value="Disease_R_plants"/>
</dbReference>
<dbReference type="InterPro" id="IPR002182">
    <property type="entry name" value="NB-ARC"/>
</dbReference>
<keyword evidence="2" id="KW-0520">NAD</keyword>
<protein>
    <recommendedName>
        <fullName evidence="4">TIR domain-containing protein</fullName>
    </recommendedName>
</protein>
<dbReference type="EMBL" id="CM031840">
    <property type="protein sequence ID" value="KAG6671640.1"/>
    <property type="molecule type" value="Genomic_DNA"/>
</dbReference>
<dbReference type="GO" id="GO:0043531">
    <property type="term" value="F:ADP binding"/>
    <property type="evidence" value="ECO:0007669"/>
    <property type="project" value="InterPro"/>
</dbReference>
<proteinExistence type="predicted"/>
<dbReference type="Pfam" id="PF23282">
    <property type="entry name" value="WHD_ROQ1"/>
    <property type="match status" value="1"/>
</dbReference>
<organism evidence="5 6">
    <name type="scientific">Carya illinoinensis</name>
    <name type="common">Pecan</name>
    <dbReference type="NCBI Taxonomy" id="32201"/>
    <lineage>
        <taxon>Eukaryota</taxon>
        <taxon>Viridiplantae</taxon>
        <taxon>Streptophyta</taxon>
        <taxon>Embryophyta</taxon>
        <taxon>Tracheophyta</taxon>
        <taxon>Spermatophyta</taxon>
        <taxon>Magnoliopsida</taxon>
        <taxon>eudicotyledons</taxon>
        <taxon>Gunneridae</taxon>
        <taxon>Pentapetalae</taxon>
        <taxon>rosids</taxon>
        <taxon>fabids</taxon>
        <taxon>Fagales</taxon>
        <taxon>Juglandaceae</taxon>
        <taxon>Carya</taxon>
    </lineage>
</organism>
<dbReference type="Pfam" id="PF00931">
    <property type="entry name" value="NB-ARC"/>
    <property type="match status" value="1"/>
</dbReference>
<dbReference type="InterPro" id="IPR058192">
    <property type="entry name" value="WHD_ROQ1-like"/>
</dbReference>